<dbReference type="EMBL" id="JAESND010000017">
    <property type="protein sequence ID" value="MBM3117891.1"/>
    <property type="molecule type" value="Genomic_DNA"/>
</dbReference>
<comment type="caution">
    <text evidence="1">The sequence shown here is derived from an EMBL/GenBank/DDBJ whole genome shotgun (WGS) entry which is preliminary data.</text>
</comment>
<name>A0ABS2BSB7_9NEIS</name>
<proteinExistence type="predicted"/>
<evidence type="ECO:0008006" key="3">
    <source>
        <dbReference type="Google" id="ProtNLM"/>
    </source>
</evidence>
<accession>A0ABS2BSB7</accession>
<gene>
    <name evidence="1" type="ORF">JMJ54_18810</name>
</gene>
<sequence>MPDVVATTLNMLGPCLSTELVAALVRDYGLTPATARQRVSRSTAIKKLAHVVFPRGVRFVYLQSEYASPHFWTALIKRLLEHSVSYGGGLAALMARGGLMPVPHFLIACGAPVAQKGHIAARGVLDRLRAAELVKVFDTPGVGECVELAQTVDAPSWELSRMRARISTEAVLLNAIKDWARNLGVVSYNKVALRDEGEEQPRVGTFNWDLAGPSYLAPLTQWDKVASSVKQGYLVCDTLLGVNVEAYQLQPFIHKCVTLRSLAKVGRCLQMFVADGFSAEAFALAKENGVIPATTTHLFGQDVAKALRELTDVLNSAFVNENTLEMVTAVFNKLRHIEGAATNLRGALFEYLVADVVRLGAAHTSIRLNEIVKDDKGRTAEIDVLAHHFDQSVRFIECKGYKPGGTVPDEMVERWLRDRIPVIRSAAEADRDWRKCRHEFEFWTSGVLSEYARGLVTDEAARVRKYGLKLVEGAEVAQMVSATNNLALKNAFRQHFQHHPLSTAAKQVKRVRRPLPIPPNAYLERRRLADYALDTEFDDDEEANGKAR</sequence>
<evidence type="ECO:0000313" key="1">
    <source>
        <dbReference type="EMBL" id="MBM3117891.1"/>
    </source>
</evidence>
<reference evidence="1 2" key="1">
    <citation type="submission" date="2021-01" db="EMBL/GenBank/DDBJ databases">
        <title>Draft Genome Sequence and Polyhydroxyalkanoate Biosynthetic Potential of Jeongeupia naejangsanensis Type Strain DSM 24253.</title>
        <authorList>
            <person name="Turrini P."/>
            <person name="Artuso I."/>
            <person name="Lugli G.A."/>
            <person name="Frangipani E."/>
            <person name="Ventura M."/>
            <person name="Visca P."/>
        </authorList>
    </citation>
    <scope>NUCLEOTIDE SEQUENCE [LARGE SCALE GENOMIC DNA]</scope>
    <source>
        <strain evidence="1 2">DSM 24253</strain>
    </source>
</reference>
<evidence type="ECO:0000313" key="2">
    <source>
        <dbReference type="Proteomes" id="UP000809431"/>
    </source>
</evidence>
<keyword evidence="2" id="KW-1185">Reference proteome</keyword>
<protein>
    <recommendedName>
        <fullName evidence="3">Restriction endonuclease type IV Mrr domain-containing protein</fullName>
    </recommendedName>
</protein>
<dbReference type="RefSeq" id="WP_203540072.1">
    <property type="nucleotide sequence ID" value="NZ_JAESND010000017.1"/>
</dbReference>
<organism evidence="1 2">
    <name type="scientific">Jeongeupia naejangsanensis</name>
    <dbReference type="NCBI Taxonomy" id="613195"/>
    <lineage>
        <taxon>Bacteria</taxon>
        <taxon>Pseudomonadati</taxon>
        <taxon>Pseudomonadota</taxon>
        <taxon>Betaproteobacteria</taxon>
        <taxon>Neisseriales</taxon>
        <taxon>Chitinibacteraceae</taxon>
        <taxon>Jeongeupia</taxon>
    </lineage>
</organism>
<dbReference type="Proteomes" id="UP000809431">
    <property type="component" value="Unassembled WGS sequence"/>
</dbReference>